<protein>
    <submittedName>
        <fullName evidence="2">Uncharacterized protein</fullName>
    </submittedName>
</protein>
<name>A0AAV9HV53_9PEZI</name>
<dbReference type="EMBL" id="MU864960">
    <property type="protein sequence ID" value="KAK4463348.1"/>
    <property type="molecule type" value="Genomic_DNA"/>
</dbReference>
<reference evidence="2" key="2">
    <citation type="submission" date="2023-06" db="EMBL/GenBank/DDBJ databases">
        <authorList>
            <consortium name="Lawrence Berkeley National Laboratory"/>
            <person name="Mondo S.J."/>
            <person name="Hensen N."/>
            <person name="Bonometti L."/>
            <person name="Westerberg I."/>
            <person name="Brannstrom I.O."/>
            <person name="Guillou S."/>
            <person name="Cros-Aarteil S."/>
            <person name="Calhoun S."/>
            <person name="Haridas S."/>
            <person name="Kuo A."/>
            <person name="Pangilinan J."/>
            <person name="Riley R."/>
            <person name="Labutti K."/>
            <person name="Andreopoulos B."/>
            <person name="Lipzen A."/>
            <person name="Chen C."/>
            <person name="Yanf M."/>
            <person name="Daum C."/>
            <person name="Ng V."/>
            <person name="Clum A."/>
            <person name="Steindorff A."/>
            <person name="Ohm R."/>
            <person name="Martin F."/>
            <person name="Silar P."/>
            <person name="Natvig D."/>
            <person name="Lalanne C."/>
            <person name="Gautier V."/>
            <person name="Ament-Velasquez S.L."/>
            <person name="Kruys A."/>
            <person name="Hutchinson M.I."/>
            <person name="Powell A.J."/>
            <person name="Barry K."/>
            <person name="Miller A.N."/>
            <person name="Grigoriev I.V."/>
            <person name="Debuchy R."/>
            <person name="Gladieux P."/>
            <person name="Thoren M.H."/>
            <person name="Johannesson H."/>
        </authorList>
    </citation>
    <scope>NUCLEOTIDE SEQUENCE</scope>
    <source>
        <strain evidence="2">PSN324</strain>
    </source>
</reference>
<feature type="non-terminal residue" evidence="2">
    <location>
        <position position="123"/>
    </location>
</feature>
<keyword evidence="3" id="KW-1185">Reference proteome</keyword>
<dbReference type="Proteomes" id="UP001321749">
    <property type="component" value="Unassembled WGS sequence"/>
</dbReference>
<feature type="region of interest" description="Disordered" evidence="1">
    <location>
        <begin position="79"/>
        <end position="101"/>
    </location>
</feature>
<reference evidence="2" key="1">
    <citation type="journal article" date="2023" name="Mol. Phylogenet. Evol.">
        <title>Genome-scale phylogeny and comparative genomics of the fungal order Sordariales.</title>
        <authorList>
            <person name="Hensen N."/>
            <person name="Bonometti L."/>
            <person name="Westerberg I."/>
            <person name="Brannstrom I.O."/>
            <person name="Guillou S."/>
            <person name="Cros-Aarteil S."/>
            <person name="Calhoun S."/>
            <person name="Haridas S."/>
            <person name="Kuo A."/>
            <person name="Mondo S."/>
            <person name="Pangilinan J."/>
            <person name="Riley R."/>
            <person name="LaButti K."/>
            <person name="Andreopoulos B."/>
            <person name="Lipzen A."/>
            <person name="Chen C."/>
            <person name="Yan M."/>
            <person name="Daum C."/>
            <person name="Ng V."/>
            <person name="Clum A."/>
            <person name="Steindorff A."/>
            <person name="Ohm R.A."/>
            <person name="Martin F."/>
            <person name="Silar P."/>
            <person name="Natvig D.O."/>
            <person name="Lalanne C."/>
            <person name="Gautier V."/>
            <person name="Ament-Velasquez S.L."/>
            <person name="Kruys A."/>
            <person name="Hutchinson M.I."/>
            <person name="Powell A.J."/>
            <person name="Barry K."/>
            <person name="Miller A.N."/>
            <person name="Grigoriev I.V."/>
            <person name="Debuchy R."/>
            <person name="Gladieux P."/>
            <person name="Hiltunen Thoren M."/>
            <person name="Johannesson H."/>
        </authorList>
    </citation>
    <scope>NUCLEOTIDE SEQUENCE</scope>
    <source>
        <strain evidence="2">PSN324</strain>
    </source>
</reference>
<feature type="compositionally biased region" description="Pro residues" evidence="1">
    <location>
        <begin position="27"/>
        <end position="36"/>
    </location>
</feature>
<proteinExistence type="predicted"/>
<evidence type="ECO:0000313" key="3">
    <source>
        <dbReference type="Proteomes" id="UP001321749"/>
    </source>
</evidence>
<sequence>DFDMLIYSQPDARPPPPGYSQLKLKPKPPVRVPSPPQIQTDEPVYANIDPRIHWPQHHSAEWHAKKQVEIQARGGRKANFGRAAQRMREQRQVQHVPSAEEFEASLPEKIAGNPAWVRALKRL</sequence>
<evidence type="ECO:0000313" key="2">
    <source>
        <dbReference type="EMBL" id="KAK4463348.1"/>
    </source>
</evidence>
<comment type="caution">
    <text evidence="2">The sequence shown here is derived from an EMBL/GenBank/DDBJ whole genome shotgun (WGS) entry which is preliminary data.</text>
</comment>
<feature type="region of interest" description="Disordered" evidence="1">
    <location>
        <begin position="1"/>
        <end position="40"/>
    </location>
</feature>
<gene>
    <name evidence="2" type="ORF">QBC42DRAFT_164521</name>
</gene>
<feature type="non-terminal residue" evidence="2">
    <location>
        <position position="1"/>
    </location>
</feature>
<evidence type="ECO:0000256" key="1">
    <source>
        <dbReference type="SAM" id="MobiDB-lite"/>
    </source>
</evidence>
<organism evidence="2 3">
    <name type="scientific">Cladorrhinum samala</name>
    <dbReference type="NCBI Taxonomy" id="585594"/>
    <lineage>
        <taxon>Eukaryota</taxon>
        <taxon>Fungi</taxon>
        <taxon>Dikarya</taxon>
        <taxon>Ascomycota</taxon>
        <taxon>Pezizomycotina</taxon>
        <taxon>Sordariomycetes</taxon>
        <taxon>Sordariomycetidae</taxon>
        <taxon>Sordariales</taxon>
        <taxon>Podosporaceae</taxon>
        <taxon>Cladorrhinum</taxon>
    </lineage>
</organism>
<dbReference type="AlphaFoldDB" id="A0AAV9HV53"/>
<accession>A0AAV9HV53</accession>